<dbReference type="AlphaFoldDB" id="A0A3N2QTD4"/>
<evidence type="ECO:0000313" key="1">
    <source>
        <dbReference type="EMBL" id="ROT98481.1"/>
    </source>
</evidence>
<reference evidence="1 2" key="1">
    <citation type="submission" date="2018-10" db="EMBL/GenBank/DDBJ databases">
        <title>Histidinibacterium lentulum gen. nov., sp. nov., a marine bacterium from the culture broth of Picochlorum sp. 122.</title>
        <authorList>
            <person name="Wang G."/>
        </authorList>
    </citation>
    <scope>NUCLEOTIDE SEQUENCE [LARGE SCALE GENOMIC DNA]</scope>
    <source>
        <strain evidence="1 2">B17</strain>
    </source>
</reference>
<evidence type="ECO:0000313" key="2">
    <source>
        <dbReference type="Proteomes" id="UP000268016"/>
    </source>
</evidence>
<dbReference type="Pfam" id="PF13531">
    <property type="entry name" value="SBP_bac_11"/>
    <property type="match status" value="1"/>
</dbReference>
<dbReference type="Proteomes" id="UP000268016">
    <property type="component" value="Unassembled WGS sequence"/>
</dbReference>
<sequence length="230" mass="23045">MIRVLGGGAAQGIAATLAPEIEAATGLAVDGDYGPVGGMRDRIAAGEAADLVILSRSLVESLAAQGHVLADSLVDIGDVATGIAVRETDPDLSCATGDALRGALLEADGIFFPDPQQATAGIHFAGVLKRLGIHDRLSDRFRTFPGGIPAMAALARSDLVRPVGCTQVTEILGSTGVRLAGLLPPGCDLVTTYTAGVTARAARPEAARAMIAVLAAPEAAAARAAAGFAG</sequence>
<dbReference type="PANTHER" id="PTHR30632">
    <property type="entry name" value="MOLYBDATE-BINDING PERIPLASMIC PROTEIN"/>
    <property type="match status" value="1"/>
</dbReference>
<dbReference type="Gene3D" id="3.40.190.10">
    <property type="entry name" value="Periplasmic binding protein-like II"/>
    <property type="match status" value="2"/>
</dbReference>
<comment type="caution">
    <text evidence="1">The sequence shown here is derived from an EMBL/GenBank/DDBJ whole genome shotgun (WGS) entry which is preliminary data.</text>
</comment>
<gene>
    <name evidence="1" type="ORF">EAT49_16185</name>
</gene>
<dbReference type="SUPFAM" id="SSF53850">
    <property type="entry name" value="Periplasmic binding protein-like II"/>
    <property type="match status" value="1"/>
</dbReference>
<dbReference type="RefSeq" id="WP_123643348.1">
    <property type="nucleotide sequence ID" value="NZ_ML119089.1"/>
</dbReference>
<accession>A0A3N2QTD4</accession>
<dbReference type="GO" id="GO:0030973">
    <property type="term" value="F:molybdate ion binding"/>
    <property type="evidence" value="ECO:0007669"/>
    <property type="project" value="TreeGrafter"/>
</dbReference>
<protein>
    <submittedName>
        <fullName evidence="1">ABC transporter substrate-binding protein</fullName>
    </submittedName>
</protein>
<dbReference type="PANTHER" id="PTHR30632:SF11">
    <property type="entry name" value="BLR4797 PROTEIN"/>
    <property type="match status" value="1"/>
</dbReference>
<dbReference type="OrthoDB" id="7255945at2"/>
<proteinExistence type="predicted"/>
<dbReference type="GO" id="GO:0015689">
    <property type="term" value="P:molybdate ion transport"/>
    <property type="evidence" value="ECO:0007669"/>
    <property type="project" value="TreeGrafter"/>
</dbReference>
<dbReference type="EMBL" id="RDRB01000009">
    <property type="protein sequence ID" value="ROT98481.1"/>
    <property type="molecule type" value="Genomic_DNA"/>
</dbReference>
<dbReference type="InterPro" id="IPR050682">
    <property type="entry name" value="ModA/WtpA"/>
</dbReference>
<keyword evidence="2" id="KW-1185">Reference proteome</keyword>
<name>A0A3N2QTD4_9RHOB</name>
<organism evidence="1 2">
    <name type="scientific">Histidinibacterium lentulum</name>
    <dbReference type="NCBI Taxonomy" id="2480588"/>
    <lineage>
        <taxon>Bacteria</taxon>
        <taxon>Pseudomonadati</taxon>
        <taxon>Pseudomonadota</taxon>
        <taxon>Alphaproteobacteria</taxon>
        <taxon>Rhodobacterales</taxon>
        <taxon>Paracoccaceae</taxon>
        <taxon>Histidinibacterium</taxon>
    </lineage>
</organism>